<dbReference type="PRINTS" id="PR00111">
    <property type="entry name" value="ABHYDROLASE"/>
</dbReference>
<dbReference type="InterPro" id="IPR000073">
    <property type="entry name" value="AB_hydrolase_1"/>
</dbReference>
<dbReference type="Pfam" id="PF12697">
    <property type="entry name" value="Abhydrolase_6"/>
    <property type="match status" value="1"/>
</dbReference>
<dbReference type="InterPro" id="IPR029058">
    <property type="entry name" value="AB_hydrolase_fold"/>
</dbReference>
<organism evidence="2 3">
    <name type="scientific">Litorisediminicola beolgyonensis</name>
    <dbReference type="NCBI Taxonomy" id="1173614"/>
    <lineage>
        <taxon>Bacteria</taxon>
        <taxon>Pseudomonadati</taxon>
        <taxon>Pseudomonadota</taxon>
        <taxon>Alphaproteobacteria</taxon>
        <taxon>Rhodobacterales</taxon>
        <taxon>Paracoccaceae</taxon>
        <taxon>Litorisediminicola</taxon>
    </lineage>
</organism>
<proteinExistence type="predicted"/>
<protein>
    <submittedName>
        <fullName evidence="2">Alpha/beta fold hydrolase BchO</fullName>
    </submittedName>
</protein>
<reference evidence="3" key="1">
    <citation type="journal article" date="2019" name="Int. J. Syst. Evol. Microbiol.">
        <title>The Global Catalogue of Microorganisms (GCM) 10K type strain sequencing project: providing services to taxonomists for standard genome sequencing and annotation.</title>
        <authorList>
            <consortium name="The Broad Institute Genomics Platform"/>
            <consortium name="The Broad Institute Genome Sequencing Center for Infectious Disease"/>
            <person name="Wu L."/>
            <person name="Ma J."/>
        </authorList>
    </citation>
    <scope>NUCLEOTIDE SEQUENCE [LARGE SCALE GENOMIC DNA]</scope>
    <source>
        <strain evidence="3">CCUG 62953</strain>
    </source>
</reference>
<dbReference type="RefSeq" id="WP_386801267.1">
    <property type="nucleotide sequence ID" value="NZ_JBHTMU010000002.1"/>
</dbReference>
<dbReference type="SUPFAM" id="SSF53474">
    <property type="entry name" value="alpha/beta-Hydrolases"/>
    <property type="match status" value="1"/>
</dbReference>
<dbReference type="NCBIfam" id="TIGR03056">
    <property type="entry name" value="bchO_mg_che_rel"/>
    <property type="match status" value="1"/>
</dbReference>
<gene>
    <name evidence="2" type="primary">bchO</name>
    <name evidence="2" type="ORF">ACFQ4E_02135</name>
</gene>
<sequence length="283" mass="30885">MDPTRDLAGWPHADRSRIDPVRPHRWHVQDMGTGSVILLLHGAGASTHSWRDVMPALAERYRVIAVDLPGHGFTRLGSRHRSSLDHISQDLFALLDAEDLNPRAIVGHSAGAAVALRLTGMLDETPDIVGINPALEPFSGLAGTLFPMAAKAIATLPFAMDLVRMTLVAPDRAERLLAGTGSQIDAEGVALYARLLRDRDHVEGALLMMSHWSLDRLLADLPNIQARTLFLTGANDRTVPPRVADDAAAKMPNARVETWSGLGHLLHEEAPERTVLHLREWLG</sequence>
<name>A0ABW3ZDD8_9RHOB</name>
<dbReference type="InterPro" id="IPR050228">
    <property type="entry name" value="Carboxylesterase_BioH"/>
</dbReference>
<evidence type="ECO:0000313" key="2">
    <source>
        <dbReference type="EMBL" id="MFD1341210.1"/>
    </source>
</evidence>
<accession>A0ABW3ZDD8</accession>
<dbReference type="GO" id="GO:0016787">
    <property type="term" value="F:hydrolase activity"/>
    <property type="evidence" value="ECO:0007669"/>
    <property type="project" value="UniProtKB-KW"/>
</dbReference>
<dbReference type="InterPro" id="IPR017497">
    <property type="entry name" value="BchO"/>
</dbReference>
<keyword evidence="2" id="KW-0378">Hydrolase</keyword>
<comment type="caution">
    <text evidence="2">The sequence shown here is derived from an EMBL/GenBank/DDBJ whole genome shotgun (WGS) entry which is preliminary data.</text>
</comment>
<dbReference type="EMBL" id="JBHTMU010000002">
    <property type="protein sequence ID" value="MFD1341210.1"/>
    <property type="molecule type" value="Genomic_DNA"/>
</dbReference>
<keyword evidence="3" id="KW-1185">Reference proteome</keyword>
<feature type="domain" description="AB hydrolase-1" evidence="1">
    <location>
        <begin position="37"/>
        <end position="275"/>
    </location>
</feature>
<dbReference type="Proteomes" id="UP001597135">
    <property type="component" value="Unassembled WGS sequence"/>
</dbReference>
<dbReference type="PANTHER" id="PTHR43194:SF2">
    <property type="entry name" value="PEROXISOMAL MEMBRANE PROTEIN LPX1"/>
    <property type="match status" value="1"/>
</dbReference>
<evidence type="ECO:0000259" key="1">
    <source>
        <dbReference type="Pfam" id="PF12697"/>
    </source>
</evidence>
<evidence type="ECO:0000313" key="3">
    <source>
        <dbReference type="Proteomes" id="UP001597135"/>
    </source>
</evidence>
<dbReference type="PANTHER" id="PTHR43194">
    <property type="entry name" value="HYDROLASE ALPHA/BETA FOLD FAMILY"/>
    <property type="match status" value="1"/>
</dbReference>
<dbReference type="Gene3D" id="3.40.50.1820">
    <property type="entry name" value="alpha/beta hydrolase"/>
    <property type="match status" value="1"/>
</dbReference>